<keyword evidence="1" id="KW-0812">Transmembrane</keyword>
<keyword evidence="1" id="KW-0472">Membrane</keyword>
<proteinExistence type="predicted"/>
<evidence type="ECO:0000313" key="3">
    <source>
        <dbReference type="Proteomes" id="UP000620591"/>
    </source>
</evidence>
<keyword evidence="1" id="KW-1133">Transmembrane helix</keyword>
<dbReference type="RefSeq" id="WP_187769584.1">
    <property type="nucleotide sequence ID" value="NZ_JACTVM010000003.1"/>
</dbReference>
<protein>
    <submittedName>
        <fullName evidence="2">Uncharacterized protein</fullName>
    </submittedName>
</protein>
<comment type="caution">
    <text evidence="2">The sequence shown here is derived from an EMBL/GenBank/DDBJ whole genome shotgun (WGS) entry which is preliminary data.</text>
</comment>
<dbReference type="EMBL" id="JACTVM010000003">
    <property type="protein sequence ID" value="MBC9226822.1"/>
    <property type="molecule type" value="Genomic_DNA"/>
</dbReference>
<sequence length="171" mass="18044">MSTLLILMSVVVTLVFGLFAVGVVLLLVRATQTPPHKIQQSGWQGAASGTPPVPGAGSWNAEVMSDGLVGMAGGSLRSTFGRFDLRDGALAFTPNGEAAPAWQARCADLAVTRHGMLSPHAVTLQGPMGVVRCSVSIEHINRFSRNSIKTMRQANYATQFVQVLRANGARG</sequence>
<dbReference type="Proteomes" id="UP000620591">
    <property type="component" value="Unassembled WGS sequence"/>
</dbReference>
<evidence type="ECO:0000313" key="2">
    <source>
        <dbReference type="EMBL" id="MBC9226822.1"/>
    </source>
</evidence>
<dbReference type="AlphaFoldDB" id="A0A8I0K0A3"/>
<feature type="transmembrane region" description="Helical" evidence="1">
    <location>
        <begin position="6"/>
        <end position="28"/>
    </location>
</feature>
<name>A0A8I0K0A3_9ACTN</name>
<gene>
    <name evidence="2" type="ORF">IBG24_10880</name>
</gene>
<evidence type="ECO:0000256" key="1">
    <source>
        <dbReference type="SAM" id="Phobius"/>
    </source>
</evidence>
<reference evidence="2" key="1">
    <citation type="submission" date="2020-09" db="EMBL/GenBank/DDBJ databases">
        <title>Novel species in genus Aeromicrobium.</title>
        <authorList>
            <person name="Zhang G."/>
        </authorList>
    </citation>
    <scope>NUCLEOTIDE SEQUENCE</scope>
    <source>
        <strain evidence="2">Zg-636</strain>
    </source>
</reference>
<organism evidence="2 3">
    <name type="scientific">Aeromicrobium senzhongii</name>
    <dbReference type="NCBI Taxonomy" id="2663859"/>
    <lineage>
        <taxon>Bacteria</taxon>
        <taxon>Bacillati</taxon>
        <taxon>Actinomycetota</taxon>
        <taxon>Actinomycetes</taxon>
        <taxon>Propionibacteriales</taxon>
        <taxon>Nocardioidaceae</taxon>
        <taxon>Aeromicrobium</taxon>
    </lineage>
</organism>
<accession>A0A8I0K0A3</accession>